<feature type="domain" description="Dihydroorotate dehydrogenase catalytic" evidence="15">
    <location>
        <begin position="47"/>
        <end position="350"/>
    </location>
</feature>
<keyword evidence="17" id="KW-1185">Reference proteome</keyword>
<dbReference type="SUPFAM" id="SSF51395">
    <property type="entry name" value="FMN-linked oxidoreductases"/>
    <property type="match status" value="1"/>
</dbReference>
<proteinExistence type="inferred from homology"/>
<keyword evidence="10" id="KW-0665">Pyrimidine biosynthesis</keyword>
<dbReference type="NCBIfam" id="TIGR01036">
    <property type="entry name" value="pyrD_sub2"/>
    <property type="match status" value="1"/>
</dbReference>
<evidence type="ECO:0000313" key="16">
    <source>
        <dbReference type="EMBL" id="PEN14456.1"/>
    </source>
</evidence>
<dbReference type="OrthoDB" id="9802377at2"/>
<dbReference type="PANTHER" id="PTHR48109">
    <property type="entry name" value="DIHYDROOROTATE DEHYDROGENASE (QUINONE), MITOCHONDRIAL-RELATED"/>
    <property type="match status" value="1"/>
</dbReference>
<comment type="function">
    <text evidence="2">Catalyzes the conversion of dihydroorotate to orotate with quinone as electron acceptor.</text>
</comment>
<evidence type="ECO:0000256" key="14">
    <source>
        <dbReference type="NCBIfam" id="TIGR01036"/>
    </source>
</evidence>
<accession>A0A2A8D0K0</accession>
<comment type="caution">
    <text evidence="16">The sequence shown here is derived from an EMBL/GenBank/DDBJ whole genome shotgun (WGS) entry which is preliminary data.</text>
</comment>
<evidence type="ECO:0000256" key="4">
    <source>
        <dbReference type="ARBA" id="ARBA00005161"/>
    </source>
</evidence>
<evidence type="ECO:0000256" key="1">
    <source>
        <dbReference type="ARBA" id="ARBA00001917"/>
    </source>
</evidence>
<keyword evidence="12" id="KW-0472">Membrane</keyword>
<comment type="subcellular location">
    <subcellularLocation>
        <location evidence="3">Membrane</location>
    </subcellularLocation>
</comment>
<dbReference type="RefSeq" id="WP_098074635.1">
    <property type="nucleotide sequence ID" value="NZ_PDEQ01000002.1"/>
</dbReference>
<dbReference type="InterPro" id="IPR005719">
    <property type="entry name" value="Dihydroorotate_DH_2"/>
</dbReference>
<evidence type="ECO:0000256" key="7">
    <source>
        <dbReference type="ARBA" id="ARBA00018366"/>
    </source>
</evidence>
<organism evidence="16 17">
    <name type="scientific">Longibacter salinarum</name>
    <dbReference type="NCBI Taxonomy" id="1850348"/>
    <lineage>
        <taxon>Bacteria</taxon>
        <taxon>Pseudomonadati</taxon>
        <taxon>Rhodothermota</taxon>
        <taxon>Rhodothermia</taxon>
        <taxon>Rhodothermales</taxon>
        <taxon>Salisaetaceae</taxon>
        <taxon>Longibacter</taxon>
    </lineage>
</organism>
<comment type="cofactor">
    <cofactor evidence="1">
        <name>FMN</name>
        <dbReference type="ChEBI" id="CHEBI:58210"/>
    </cofactor>
</comment>
<dbReference type="InterPro" id="IPR013785">
    <property type="entry name" value="Aldolase_TIM"/>
</dbReference>
<dbReference type="GO" id="GO:0005737">
    <property type="term" value="C:cytoplasm"/>
    <property type="evidence" value="ECO:0007669"/>
    <property type="project" value="InterPro"/>
</dbReference>
<comment type="pathway">
    <text evidence="4">Pyrimidine metabolism; UMP biosynthesis via de novo pathway; orotate from (S)-dihydroorotate (quinone route): step 1/1.</text>
</comment>
<keyword evidence="8" id="KW-0285">Flavoprotein</keyword>
<evidence type="ECO:0000256" key="12">
    <source>
        <dbReference type="ARBA" id="ARBA00023136"/>
    </source>
</evidence>
<sequence>MYKLFRPFLFRMDAERAHDVSLRMAKYAQSLTPGMVSSLFEFEDERLKQRLLGSTFSNPLGLAAGADKNAVLVDFWEAVGFGFVEVGSVTAQASKGNPQPRAFRVQEDGALINRMGLNNEGAAAVAKRLGETRSQRKRPLGVNIAKTHSPDIMGEAAVEDFRESFRLLAPQASYVALNVSCPNTREGKTFEDPEALDALLTVIMKEREAPERRVPVLIKVSPPNSPRIVFDSELEEMIAIAVEHGVDGFIATNTASDRSGLTAEETDLDQIGQGGMSGAPLHARSTQMVRYLYRATDGETPIIGVGGIRDAETAYNMICAGASLIQMYTGLVYEGPGLVKQIKQGLVERMKRDDHTNIGEAVGTRSQIGEAAQV</sequence>
<evidence type="ECO:0000256" key="2">
    <source>
        <dbReference type="ARBA" id="ARBA00003125"/>
    </source>
</evidence>
<dbReference type="Pfam" id="PF01180">
    <property type="entry name" value="DHO_dh"/>
    <property type="match status" value="1"/>
</dbReference>
<evidence type="ECO:0000256" key="8">
    <source>
        <dbReference type="ARBA" id="ARBA00022630"/>
    </source>
</evidence>
<dbReference type="CDD" id="cd04738">
    <property type="entry name" value="DHOD_2_like"/>
    <property type="match status" value="1"/>
</dbReference>
<dbReference type="GO" id="GO:0044205">
    <property type="term" value="P:'de novo' UMP biosynthetic process"/>
    <property type="evidence" value="ECO:0007669"/>
    <property type="project" value="UniProtKB-UniPathway"/>
</dbReference>
<dbReference type="EMBL" id="PDEQ01000002">
    <property type="protein sequence ID" value="PEN14456.1"/>
    <property type="molecule type" value="Genomic_DNA"/>
</dbReference>
<dbReference type="UniPathway" id="UPA00070">
    <property type="reaction ID" value="UER00946"/>
</dbReference>
<evidence type="ECO:0000313" key="17">
    <source>
        <dbReference type="Proteomes" id="UP000220102"/>
    </source>
</evidence>
<evidence type="ECO:0000256" key="10">
    <source>
        <dbReference type="ARBA" id="ARBA00022975"/>
    </source>
</evidence>
<evidence type="ECO:0000256" key="3">
    <source>
        <dbReference type="ARBA" id="ARBA00004370"/>
    </source>
</evidence>
<dbReference type="GO" id="GO:0006207">
    <property type="term" value="P:'de novo' pyrimidine nucleobase biosynthetic process"/>
    <property type="evidence" value="ECO:0007669"/>
    <property type="project" value="UniProtKB-UniRule"/>
</dbReference>
<dbReference type="AlphaFoldDB" id="A0A2A8D0K0"/>
<evidence type="ECO:0000256" key="9">
    <source>
        <dbReference type="ARBA" id="ARBA00022643"/>
    </source>
</evidence>
<dbReference type="Gene3D" id="3.20.20.70">
    <property type="entry name" value="Aldolase class I"/>
    <property type="match status" value="1"/>
</dbReference>
<dbReference type="PANTHER" id="PTHR48109:SF4">
    <property type="entry name" value="DIHYDROOROTATE DEHYDROGENASE (QUINONE), MITOCHONDRIAL"/>
    <property type="match status" value="1"/>
</dbReference>
<dbReference type="GO" id="GO:0005886">
    <property type="term" value="C:plasma membrane"/>
    <property type="evidence" value="ECO:0007669"/>
    <property type="project" value="TreeGrafter"/>
</dbReference>
<protein>
    <recommendedName>
        <fullName evidence="7 14">Dihydroorotate dehydrogenase (quinone)</fullName>
        <ecNumber evidence="6 14">1.3.5.2</ecNumber>
    </recommendedName>
</protein>
<dbReference type="GO" id="GO:0106430">
    <property type="term" value="F:dihydroorotate dehydrogenase (quinone) activity"/>
    <property type="evidence" value="ECO:0007669"/>
    <property type="project" value="UniProtKB-EC"/>
</dbReference>
<dbReference type="EC" id="1.3.5.2" evidence="6 14"/>
<keyword evidence="9" id="KW-0288">FMN</keyword>
<evidence type="ECO:0000256" key="6">
    <source>
        <dbReference type="ARBA" id="ARBA00012791"/>
    </source>
</evidence>
<evidence type="ECO:0000256" key="11">
    <source>
        <dbReference type="ARBA" id="ARBA00023002"/>
    </source>
</evidence>
<keyword evidence="11" id="KW-0560">Oxidoreductase</keyword>
<evidence type="ECO:0000256" key="13">
    <source>
        <dbReference type="ARBA" id="ARBA00048639"/>
    </source>
</evidence>
<comment type="catalytic activity">
    <reaction evidence="13">
        <text>(S)-dihydroorotate + a quinone = orotate + a quinol</text>
        <dbReference type="Rhea" id="RHEA:30187"/>
        <dbReference type="ChEBI" id="CHEBI:24646"/>
        <dbReference type="ChEBI" id="CHEBI:30839"/>
        <dbReference type="ChEBI" id="CHEBI:30864"/>
        <dbReference type="ChEBI" id="CHEBI:132124"/>
        <dbReference type="EC" id="1.3.5.2"/>
    </reaction>
</comment>
<reference evidence="16 17" key="1">
    <citation type="submission" date="2017-10" db="EMBL/GenBank/DDBJ databases">
        <title>Draft genome of Longibacter Salinarum.</title>
        <authorList>
            <person name="Goh K.M."/>
            <person name="Shamsir M.S."/>
            <person name="Lim S.W."/>
        </authorList>
    </citation>
    <scope>NUCLEOTIDE SEQUENCE [LARGE SCALE GENOMIC DNA]</scope>
    <source>
        <strain evidence="16 17">KCTC 52045</strain>
    </source>
</reference>
<evidence type="ECO:0000259" key="15">
    <source>
        <dbReference type="Pfam" id="PF01180"/>
    </source>
</evidence>
<dbReference type="NCBIfam" id="NF003652">
    <property type="entry name" value="PRK05286.2-5"/>
    <property type="match status" value="1"/>
</dbReference>
<dbReference type="InterPro" id="IPR050074">
    <property type="entry name" value="DHO_dehydrogenase"/>
</dbReference>
<name>A0A2A8D0K0_9BACT</name>
<dbReference type="InterPro" id="IPR001295">
    <property type="entry name" value="Dihydroorotate_DH_CS"/>
</dbReference>
<dbReference type="InterPro" id="IPR005720">
    <property type="entry name" value="Dihydroorotate_DH_cat"/>
</dbReference>
<dbReference type="Proteomes" id="UP000220102">
    <property type="component" value="Unassembled WGS sequence"/>
</dbReference>
<comment type="similarity">
    <text evidence="5">Belongs to the dihydroorotate dehydrogenase family. Type 2 subfamily.</text>
</comment>
<dbReference type="PROSITE" id="PS00912">
    <property type="entry name" value="DHODEHASE_2"/>
    <property type="match status" value="1"/>
</dbReference>
<evidence type="ECO:0000256" key="5">
    <source>
        <dbReference type="ARBA" id="ARBA00005359"/>
    </source>
</evidence>
<gene>
    <name evidence="16" type="ORF">CRI94_05365</name>
</gene>